<evidence type="ECO:0000313" key="1">
    <source>
        <dbReference type="EMBL" id="WQJ52863.1"/>
    </source>
</evidence>
<dbReference type="EMBL" id="OR769222">
    <property type="protein sequence ID" value="WQJ52863.1"/>
    <property type="molecule type" value="Genomic_DNA"/>
</dbReference>
<name>A0ABZ0Z0Z2_9CAUD</name>
<reference evidence="1 2" key="1">
    <citation type="submission" date="2023-11" db="EMBL/GenBank/DDBJ databases">
        <authorList>
            <person name="Cook R."/>
            <person name="Crisci M."/>
            <person name="Pye H."/>
            <person name="Adriaenssens E."/>
            <person name="Santini J."/>
        </authorList>
    </citation>
    <scope>NUCLEOTIDE SEQUENCE [LARGE SCALE GENOMIC DNA]</scope>
    <source>
        <strain evidence="1">Lak_Megaphage_RVC_JS4_GC31</strain>
    </source>
</reference>
<keyword evidence="2" id="KW-1185">Reference proteome</keyword>
<dbReference type="Proteomes" id="UP001349343">
    <property type="component" value="Segment"/>
</dbReference>
<evidence type="ECO:0000313" key="2">
    <source>
        <dbReference type="Proteomes" id="UP001349343"/>
    </source>
</evidence>
<protein>
    <submittedName>
        <fullName evidence="1">Uncharacterized protein</fullName>
    </submittedName>
</protein>
<organism evidence="1 2">
    <name type="scientific">phage Lak_Megaphage_RVC_JS4_GC31</name>
    <dbReference type="NCBI Taxonomy" id="3109228"/>
    <lineage>
        <taxon>Viruses</taxon>
        <taxon>Duplodnaviria</taxon>
        <taxon>Heunggongvirae</taxon>
        <taxon>Uroviricota</taxon>
        <taxon>Caudoviricetes</taxon>
        <taxon>Caudoviricetes code 15 clade</taxon>
    </lineage>
</organism>
<accession>A0ABZ0Z0Z2</accession>
<proteinExistence type="predicted"/>
<sequence>MGEYNINNMVDEINDWVSFVQTLDYIGGHFYLSCSAGQQWNHDKVYYQTRRQILKSMMDVVDMIDTCDD</sequence>